<dbReference type="PANTHER" id="PTHR43675:SF30">
    <property type="entry name" value="CYCLOPROPANE-FATTY-ACYL-PHOSPHOLIPID SYNTHASE"/>
    <property type="match status" value="1"/>
</dbReference>
<accession>A0AAV9F958</accession>
<dbReference type="AlphaFoldDB" id="A0AAV9F958"/>
<gene>
    <name evidence="1" type="primary">PAS1</name>
    <name evidence="1" type="ORF">QJS10_CPA03g02330</name>
</gene>
<comment type="caution">
    <text evidence="1">The sequence shown here is derived from an EMBL/GenBank/DDBJ whole genome shotgun (WGS) entry which is preliminary data.</text>
</comment>
<dbReference type="InterPro" id="IPR011990">
    <property type="entry name" value="TPR-like_helical_dom_sf"/>
</dbReference>
<organism evidence="1 2">
    <name type="scientific">Acorus calamus</name>
    <name type="common">Sweet flag</name>
    <dbReference type="NCBI Taxonomy" id="4465"/>
    <lineage>
        <taxon>Eukaryota</taxon>
        <taxon>Viridiplantae</taxon>
        <taxon>Streptophyta</taxon>
        <taxon>Embryophyta</taxon>
        <taxon>Tracheophyta</taxon>
        <taxon>Spermatophyta</taxon>
        <taxon>Magnoliopsida</taxon>
        <taxon>Liliopsida</taxon>
        <taxon>Acoraceae</taxon>
        <taxon>Acorus</taxon>
    </lineage>
</organism>
<name>A0AAV9F958_ACOCL</name>
<dbReference type="GO" id="GO:0008168">
    <property type="term" value="F:methyltransferase activity"/>
    <property type="evidence" value="ECO:0007669"/>
    <property type="project" value="TreeGrafter"/>
</dbReference>
<dbReference type="Pfam" id="PF02353">
    <property type="entry name" value="CMAS"/>
    <property type="match status" value="1"/>
</dbReference>
<keyword evidence="2" id="KW-1185">Reference proteome</keyword>
<reference evidence="1" key="1">
    <citation type="journal article" date="2023" name="Nat. Commun.">
        <title>Diploid and tetraploid genomes of Acorus and the evolution of monocots.</title>
        <authorList>
            <person name="Ma L."/>
            <person name="Liu K.W."/>
            <person name="Li Z."/>
            <person name="Hsiao Y.Y."/>
            <person name="Qi Y."/>
            <person name="Fu T."/>
            <person name="Tang G.D."/>
            <person name="Zhang D."/>
            <person name="Sun W.H."/>
            <person name="Liu D.K."/>
            <person name="Li Y."/>
            <person name="Chen G.Z."/>
            <person name="Liu X.D."/>
            <person name="Liao X.Y."/>
            <person name="Jiang Y.T."/>
            <person name="Yu X."/>
            <person name="Hao Y."/>
            <person name="Huang J."/>
            <person name="Zhao X.W."/>
            <person name="Ke S."/>
            <person name="Chen Y.Y."/>
            <person name="Wu W.L."/>
            <person name="Hsu J.L."/>
            <person name="Lin Y.F."/>
            <person name="Huang M.D."/>
            <person name="Li C.Y."/>
            <person name="Huang L."/>
            <person name="Wang Z.W."/>
            <person name="Zhao X."/>
            <person name="Zhong W.Y."/>
            <person name="Peng D.H."/>
            <person name="Ahmad S."/>
            <person name="Lan S."/>
            <person name="Zhang J.S."/>
            <person name="Tsai W.C."/>
            <person name="Van de Peer Y."/>
            <person name="Liu Z.J."/>
        </authorList>
    </citation>
    <scope>NUCLEOTIDE SEQUENCE</scope>
    <source>
        <strain evidence="1">CP</strain>
    </source>
</reference>
<dbReference type="GO" id="GO:0016853">
    <property type="term" value="F:isomerase activity"/>
    <property type="evidence" value="ECO:0007669"/>
    <property type="project" value="UniProtKB-KW"/>
</dbReference>
<keyword evidence="1" id="KW-0413">Isomerase</keyword>
<dbReference type="Proteomes" id="UP001180020">
    <property type="component" value="Unassembled WGS sequence"/>
</dbReference>
<dbReference type="EMBL" id="JAUJYO010000003">
    <property type="protein sequence ID" value="KAK1321112.1"/>
    <property type="molecule type" value="Genomic_DNA"/>
</dbReference>
<reference evidence="1" key="2">
    <citation type="submission" date="2023-06" db="EMBL/GenBank/DDBJ databases">
        <authorList>
            <person name="Ma L."/>
            <person name="Liu K.-W."/>
            <person name="Li Z."/>
            <person name="Hsiao Y.-Y."/>
            <person name="Qi Y."/>
            <person name="Fu T."/>
            <person name="Tang G."/>
            <person name="Zhang D."/>
            <person name="Sun W.-H."/>
            <person name="Liu D.-K."/>
            <person name="Li Y."/>
            <person name="Chen G.-Z."/>
            <person name="Liu X.-D."/>
            <person name="Liao X.-Y."/>
            <person name="Jiang Y.-T."/>
            <person name="Yu X."/>
            <person name="Hao Y."/>
            <person name="Huang J."/>
            <person name="Zhao X.-W."/>
            <person name="Ke S."/>
            <person name="Chen Y.-Y."/>
            <person name="Wu W.-L."/>
            <person name="Hsu J.-L."/>
            <person name="Lin Y.-F."/>
            <person name="Huang M.-D."/>
            <person name="Li C.-Y."/>
            <person name="Huang L."/>
            <person name="Wang Z.-W."/>
            <person name="Zhao X."/>
            <person name="Zhong W.-Y."/>
            <person name="Peng D.-H."/>
            <person name="Ahmad S."/>
            <person name="Lan S."/>
            <person name="Zhang J.-S."/>
            <person name="Tsai W.-C."/>
            <person name="Van De Peer Y."/>
            <person name="Liu Z.-J."/>
        </authorList>
    </citation>
    <scope>NUCLEOTIDE SEQUENCE</scope>
    <source>
        <strain evidence="1">CP</strain>
        <tissue evidence="1">Leaves</tissue>
    </source>
</reference>
<dbReference type="Gene3D" id="1.10.150.160">
    <property type="match status" value="1"/>
</dbReference>
<evidence type="ECO:0000313" key="2">
    <source>
        <dbReference type="Proteomes" id="UP001180020"/>
    </source>
</evidence>
<dbReference type="SUPFAM" id="SSF48452">
    <property type="entry name" value="TPR-like"/>
    <property type="match status" value="1"/>
</dbReference>
<dbReference type="PANTHER" id="PTHR43675">
    <property type="entry name" value="ARSENITE METHYLTRANSFERASE"/>
    <property type="match status" value="1"/>
</dbReference>
<sequence length="99" mass="11253">MDEADKIKATGNKLFKDGNFELAKAKYEKVLREYNHVNPQDEEEGKIFLNSRSNDLFALFLDETMTYSSAISKTDDEDLMIAQLQKVSSVLIQKNTGQS</sequence>
<evidence type="ECO:0000313" key="1">
    <source>
        <dbReference type="EMBL" id="KAK1321112.1"/>
    </source>
</evidence>
<protein>
    <submittedName>
        <fullName evidence="1">Peptidyl-prolyl cis-trans isomerase PASTICCINO1</fullName>
    </submittedName>
</protein>
<proteinExistence type="predicted"/>
<dbReference type="InterPro" id="IPR026669">
    <property type="entry name" value="Arsenite_MeTrfase-like"/>
</dbReference>